<sequence length="117" mass="12946">MSQQADAPQQQERMLNAVLKNFEEVEGETSTALLERVKAKLGDKLGINIELTATYRQLAKRSYAAIAKGEAQNNLARNKLRSVVMTFTSAATRIAVFKARKHLAGTKWGLDDDLTPL</sequence>
<dbReference type="Proteomes" id="UP001497522">
    <property type="component" value="Chromosome 12"/>
</dbReference>
<keyword evidence="2" id="KW-1185">Reference proteome</keyword>
<reference evidence="1" key="1">
    <citation type="submission" date="2024-03" db="EMBL/GenBank/DDBJ databases">
        <authorList>
            <consortium name="ELIXIR-Norway"/>
            <consortium name="Elixir Norway"/>
        </authorList>
    </citation>
    <scope>NUCLEOTIDE SEQUENCE</scope>
</reference>
<gene>
    <name evidence="1" type="ORF">CSSPJE1EN2_LOCUS4569</name>
</gene>
<evidence type="ECO:0000313" key="1">
    <source>
        <dbReference type="EMBL" id="CAK9861574.1"/>
    </source>
</evidence>
<protein>
    <submittedName>
        <fullName evidence="1">Uncharacterized protein</fullName>
    </submittedName>
</protein>
<accession>A0ABP1AGA7</accession>
<organism evidence="1 2">
    <name type="scientific">Sphagnum jensenii</name>
    <dbReference type="NCBI Taxonomy" id="128206"/>
    <lineage>
        <taxon>Eukaryota</taxon>
        <taxon>Viridiplantae</taxon>
        <taxon>Streptophyta</taxon>
        <taxon>Embryophyta</taxon>
        <taxon>Bryophyta</taxon>
        <taxon>Sphagnophytina</taxon>
        <taxon>Sphagnopsida</taxon>
        <taxon>Sphagnales</taxon>
        <taxon>Sphagnaceae</taxon>
        <taxon>Sphagnum</taxon>
    </lineage>
</organism>
<dbReference type="EMBL" id="OZ023713">
    <property type="protein sequence ID" value="CAK9861574.1"/>
    <property type="molecule type" value="Genomic_DNA"/>
</dbReference>
<evidence type="ECO:0000313" key="2">
    <source>
        <dbReference type="Proteomes" id="UP001497522"/>
    </source>
</evidence>
<proteinExistence type="predicted"/>
<name>A0ABP1AGA7_9BRYO</name>